<proteinExistence type="predicted"/>
<feature type="region of interest" description="Disordered" evidence="2">
    <location>
        <begin position="241"/>
        <end position="273"/>
    </location>
</feature>
<feature type="domain" description="DUF2786" evidence="3">
    <location>
        <begin position="55"/>
        <end position="94"/>
    </location>
</feature>
<feature type="region of interest" description="Disordered" evidence="2">
    <location>
        <begin position="1"/>
        <end position="24"/>
    </location>
</feature>
<name>A0A1L7XCQ1_9HELO</name>
<dbReference type="InterPro" id="IPR055592">
    <property type="entry name" value="DUF7168"/>
</dbReference>
<sequence length="273" mass="29853">MARRTLPSIIPLSAESHPRAPPKCPPPLYKASVKELAETVTIRVSSSTADIDNAIIQRIKKCLARANHPSTPEAEAKAALRSATRLMGQYNVSQAEVLAHEPPSAQRQYAGQSVASVQRVDGDKSKPVNHQSYADTLCHALKRFFDCKFYSTTNYSSLELTFYGIAENTVAAAMSFEMAYDLIAEWARPYKGVGSKNSYSLGVSNELNRIAVQEKAAEEVQAKKAERDAIAAKMKQEEAERWGQLGRLAPFPETPNKLSSLEPATSADAIHSS</sequence>
<evidence type="ECO:0000259" key="3">
    <source>
        <dbReference type="Pfam" id="PF10979"/>
    </source>
</evidence>
<dbReference type="AlphaFoldDB" id="A0A1L7XCQ1"/>
<dbReference type="Proteomes" id="UP000184330">
    <property type="component" value="Unassembled WGS sequence"/>
</dbReference>
<organism evidence="5 6">
    <name type="scientific">Phialocephala subalpina</name>
    <dbReference type="NCBI Taxonomy" id="576137"/>
    <lineage>
        <taxon>Eukaryota</taxon>
        <taxon>Fungi</taxon>
        <taxon>Dikarya</taxon>
        <taxon>Ascomycota</taxon>
        <taxon>Pezizomycotina</taxon>
        <taxon>Leotiomycetes</taxon>
        <taxon>Helotiales</taxon>
        <taxon>Mollisiaceae</taxon>
        <taxon>Phialocephala</taxon>
        <taxon>Phialocephala fortinii species complex</taxon>
    </lineage>
</organism>
<feature type="coiled-coil region" evidence="1">
    <location>
        <begin position="208"/>
        <end position="240"/>
    </location>
</feature>
<dbReference type="Pfam" id="PF23771">
    <property type="entry name" value="DUF7168"/>
    <property type="match status" value="1"/>
</dbReference>
<gene>
    <name evidence="5" type="ORF">PAC_12690</name>
</gene>
<dbReference type="STRING" id="576137.A0A1L7XCQ1"/>
<dbReference type="InterPro" id="IPR024498">
    <property type="entry name" value="DUF2786"/>
</dbReference>
<evidence type="ECO:0000259" key="4">
    <source>
        <dbReference type="Pfam" id="PF23771"/>
    </source>
</evidence>
<feature type="domain" description="DUF7168" evidence="4">
    <location>
        <begin position="112"/>
        <end position="239"/>
    </location>
</feature>
<reference evidence="5 6" key="1">
    <citation type="submission" date="2016-03" db="EMBL/GenBank/DDBJ databases">
        <authorList>
            <person name="Ploux O."/>
        </authorList>
    </citation>
    <scope>NUCLEOTIDE SEQUENCE [LARGE SCALE GENOMIC DNA]</scope>
    <source>
        <strain evidence="5 6">UAMH 11012</strain>
    </source>
</reference>
<protein>
    <submittedName>
        <fullName evidence="5">Uncharacterized protein</fullName>
    </submittedName>
</protein>
<dbReference type="EMBL" id="FJOG01000021">
    <property type="protein sequence ID" value="CZR62793.1"/>
    <property type="molecule type" value="Genomic_DNA"/>
</dbReference>
<accession>A0A1L7XCQ1</accession>
<keyword evidence="1" id="KW-0175">Coiled coil</keyword>
<evidence type="ECO:0000313" key="5">
    <source>
        <dbReference type="EMBL" id="CZR62793.1"/>
    </source>
</evidence>
<evidence type="ECO:0000313" key="6">
    <source>
        <dbReference type="Proteomes" id="UP000184330"/>
    </source>
</evidence>
<keyword evidence="6" id="KW-1185">Reference proteome</keyword>
<evidence type="ECO:0000256" key="1">
    <source>
        <dbReference type="SAM" id="Coils"/>
    </source>
</evidence>
<evidence type="ECO:0000256" key="2">
    <source>
        <dbReference type="SAM" id="MobiDB-lite"/>
    </source>
</evidence>
<dbReference type="Pfam" id="PF10979">
    <property type="entry name" value="DUF2786"/>
    <property type="match status" value="1"/>
</dbReference>
<dbReference type="OrthoDB" id="3067443at2759"/>